<keyword evidence="2" id="KW-1003">Cell membrane</keyword>
<evidence type="ECO:0000256" key="6">
    <source>
        <dbReference type="SAM" id="Phobius"/>
    </source>
</evidence>
<dbReference type="InterPro" id="IPR000620">
    <property type="entry name" value="EamA_dom"/>
</dbReference>
<feature type="transmembrane region" description="Helical" evidence="6">
    <location>
        <begin position="147"/>
        <end position="164"/>
    </location>
</feature>
<dbReference type="SUPFAM" id="SSF103481">
    <property type="entry name" value="Multidrug resistance efflux transporter EmrE"/>
    <property type="match status" value="2"/>
</dbReference>
<feature type="transmembrane region" description="Helical" evidence="6">
    <location>
        <begin position="299"/>
        <end position="317"/>
    </location>
</feature>
<evidence type="ECO:0000313" key="8">
    <source>
        <dbReference type="EMBL" id="MDN3712405.1"/>
    </source>
</evidence>
<dbReference type="Pfam" id="PF00892">
    <property type="entry name" value="EamA"/>
    <property type="match status" value="2"/>
</dbReference>
<comment type="caution">
    <text evidence="8">The sequence shown here is derived from an EMBL/GenBank/DDBJ whole genome shotgun (WGS) entry which is preliminary data.</text>
</comment>
<feature type="domain" description="EamA" evidence="7">
    <location>
        <begin position="29"/>
        <end position="160"/>
    </location>
</feature>
<evidence type="ECO:0000256" key="4">
    <source>
        <dbReference type="ARBA" id="ARBA00022989"/>
    </source>
</evidence>
<dbReference type="Proteomes" id="UP001243846">
    <property type="component" value="Unassembled WGS sequence"/>
</dbReference>
<evidence type="ECO:0000256" key="5">
    <source>
        <dbReference type="ARBA" id="ARBA00023136"/>
    </source>
</evidence>
<dbReference type="PANTHER" id="PTHR42920">
    <property type="entry name" value="OS03G0707200 PROTEIN-RELATED"/>
    <property type="match status" value="1"/>
</dbReference>
<feature type="transmembrane region" description="Helical" evidence="6">
    <location>
        <begin position="60"/>
        <end position="78"/>
    </location>
</feature>
<keyword evidence="9" id="KW-1185">Reference proteome</keyword>
<dbReference type="RefSeq" id="WP_377682604.1">
    <property type="nucleotide sequence ID" value="NZ_JBHMDZ010000001.1"/>
</dbReference>
<dbReference type="PANTHER" id="PTHR42920:SF11">
    <property type="entry name" value="INNER MEMBRANE PROTEIN YTFF"/>
    <property type="match status" value="1"/>
</dbReference>
<protein>
    <submittedName>
        <fullName evidence="8">DMT family transporter</fullName>
    </submittedName>
</protein>
<dbReference type="EMBL" id="JAUFRC010000001">
    <property type="protein sequence ID" value="MDN3712405.1"/>
    <property type="molecule type" value="Genomic_DNA"/>
</dbReference>
<gene>
    <name evidence="8" type="ORF">QWZ10_12755</name>
</gene>
<evidence type="ECO:0000256" key="2">
    <source>
        <dbReference type="ARBA" id="ARBA00022475"/>
    </source>
</evidence>
<organism evidence="8 9">
    <name type="scientific">Paracoccus cavernae</name>
    <dbReference type="NCBI Taxonomy" id="1571207"/>
    <lineage>
        <taxon>Bacteria</taxon>
        <taxon>Pseudomonadati</taxon>
        <taxon>Pseudomonadota</taxon>
        <taxon>Alphaproteobacteria</taxon>
        <taxon>Rhodobacterales</taxon>
        <taxon>Paracoccaceae</taxon>
        <taxon>Paracoccus</taxon>
    </lineage>
</organism>
<feature type="transmembrane region" description="Helical" evidence="6">
    <location>
        <begin position="179"/>
        <end position="195"/>
    </location>
</feature>
<feature type="transmembrane region" description="Helical" evidence="6">
    <location>
        <begin position="29"/>
        <end position="48"/>
    </location>
</feature>
<comment type="subcellular location">
    <subcellularLocation>
        <location evidence="1">Cell membrane</location>
        <topology evidence="1">Multi-pass membrane protein</topology>
    </subcellularLocation>
</comment>
<feature type="domain" description="EamA" evidence="7">
    <location>
        <begin position="176"/>
        <end position="315"/>
    </location>
</feature>
<proteinExistence type="predicted"/>
<feature type="transmembrane region" description="Helical" evidence="6">
    <location>
        <begin position="117"/>
        <end position="138"/>
    </location>
</feature>
<dbReference type="InterPro" id="IPR037185">
    <property type="entry name" value="EmrE-like"/>
</dbReference>
<keyword evidence="3 6" id="KW-0812">Transmembrane</keyword>
<reference evidence="9" key="1">
    <citation type="journal article" date="2019" name="Int. J. Syst. Evol. Microbiol.">
        <title>The Global Catalogue of Microorganisms (GCM) 10K type strain sequencing project: providing services to taxonomists for standard genome sequencing and annotation.</title>
        <authorList>
            <consortium name="The Broad Institute Genomics Platform"/>
            <consortium name="The Broad Institute Genome Sequencing Center for Infectious Disease"/>
            <person name="Wu L."/>
            <person name="Ma J."/>
        </authorList>
    </citation>
    <scope>NUCLEOTIDE SEQUENCE [LARGE SCALE GENOMIC DNA]</scope>
    <source>
        <strain evidence="9">CECT 8482</strain>
    </source>
</reference>
<sequence>MTTMKTAQSSAPDGGRNSGLFARFWRAPYLLLVLAVLFWSGNFIVGRVTMDRLSPVTFAFWRWVVALAAILPLSWPHLRRDLRPLLAHWPMVFVLGALGIGAFNTLVYAGLRQTTAINGLLLQSTMPVIILGATFLLYGQKSSARQILGVLVSLLGVATIALRGDWSGLAALDVNRGDLWVLVAVLAYALYSALLRKKPQVHPLSFLAASFAVGVLCLLPLYALELAQGGTGHWREGWSAPSFLALAYVALLPGVLSYLFFNRGVELVGANTAGHFIHLMPIFGSLMAVFLLGEHFQSFHATGAALIAAGLALAMIGQRKS</sequence>
<feature type="transmembrane region" description="Helical" evidence="6">
    <location>
        <begin position="273"/>
        <end position="293"/>
    </location>
</feature>
<name>A0ABT8DAD2_9RHOB</name>
<feature type="transmembrane region" description="Helical" evidence="6">
    <location>
        <begin position="204"/>
        <end position="223"/>
    </location>
</feature>
<dbReference type="InterPro" id="IPR051258">
    <property type="entry name" value="Diverse_Substrate_Transporter"/>
</dbReference>
<evidence type="ECO:0000256" key="1">
    <source>
        <dbReference type="ARBA" id="ARBA00004651"/>
    </source>
</evidence>
<evidence type="ECO:0000313" key="9">
    <source>
        <dbReference type="Proteomes" id="UP001243846"/>
    </source>
</evidence>
<keyword evidence="4 6" id="KW-1133">Transmembrane helix</keyword>
<feature type="transmembrane region" description="Helical" evidence="6">
    <location>
        <begin position="90"/>
        <end position="111"/>
    </location>
</feature>
<accession>A0ABT8DAD2</accession>
<evidence type="ECO:0000259" key="7">
    <source>
        <dbReference type="Pfam" id="PF00892"/>
    </source>
</evidence>
<evidence type="ECO:0000256" key="3">
    <source>
        <dbReference type="ARBA" id="ARBA00022692"/>
    </source>
</evidence>
<feature type="transmembrane region" description="Helical" evidence="6">
    <location>
        <begin position="243"/>
        <end position="261"/>
    </location>
</feature>
<keyword evidence="5 6" id="KW-0472">Membrane</keyword>